<evidence type="ECO:0000256" key="4">
    <source>
        <dbReference type="ARBA" id="ARBA00022982"/>
    </source>
</evidence>
<feature type="domain" description="Cytochrome c" evidence="7">
    <location>
        <begin position="196"/>
        <end position="306"/>
    </location>
</feature>
<protein>
    <submittedName>
        <fullName evidence="8">C-type cytochrome</fullName>
    </submittedName>
</protein>
<dbReference type="SUPFAM" id="SSF46626">
    <property type="entry name" value="Cytochrome c"/>
    <property type="match status" value="3"/>
</dbReference>
<dbReference type="InterPro" id="IPR008168">
    <property type="entry name" value="Cyt_C_IC"/>
</dbReference>
<name>A0ABW0QKQ1_9GAMM</name>
<evidence type="ECO:0000313" key="9">
    <source>
        <dbReference type="Proteomes" id="UP001596114"/>
    </source>
</evidence>
<comment type="caution">
    <text evidence="8">The sequence shown here is derived from an EMBL/GenBank/DDBJ whole genome shotgun (WGS) entry which is preliminary data.</text>
</comment>
<dbReference type="Gene3D" id="1.10.760.10">
    <property type="entry name" value="Cytochrome c-like domain"/>
    <property type="match status" value="2"/>
</dbReference>
<evidence type="ECO:0000256" key="1">
    <source>
        <dbReference type="ARBA" id="ARBA00022448"/>
    </source>
</evidence>
<dbReference type="PIRSF" id="PIRSF000018">
    <property type="entry name" value="Mb_ADH_cyt_c"/>
    <property type="match status" value="1"/>
</dbReference>
<dbReference type="RefSeq" id="WP_377317521.1">
    <property type="nucleotide sequence ID" value="NZ_JBHSNF010000001.1"/>
</dbReference>
<dbReference type="PROSITE" id="PS51007">
    <property type="entry name" value="CYTC"/>
    <property type="match status" value="3"/>
</dbReference>
<evidence type="ECO:0000256" key="5">
    <source>
        <dbReference type="ARBA" id="ARBA00023004"/>
    </source>
</evidence>
<evidence type="ECO:0000259" key="7">
    <source>
        <dbReference type="PROSITE" id="PS51007"/>
    </source>
</evidence>
<dbReference type="PANTHER" id="PTHR35008:SF4">
    <property type="entry name" value="BLL4482 PROTEIN"/>
    <property type="match status" value="1"/>
</dbReference>
<dbReference type="EMBL" id="JBHSNF010000001">
    <property type="protein sequence ID" value="MFC5524920.1"/>
    <property type="molecule type" value="Genomic_DNA"/>
</dbReference>
<keyword evidence="5 6" id="KW-0408">Iron</keyword>
<dbReference type="InterPro" id="IPR014353">
    <property type="entry name" value="Membr-bd_ADH_cyt_c"/>
</dbReference>
<dbReference type="InterPro" id="IPR036909">
    <property type="entry name" value="Cyt_c-like_dom_sf"/>
</dbReference>
<keyword evidence="4" id="KW-0249">Electron transport</keyword>
<keyword evidence="1" id="KW-0813">Transport</keyword>
<sequence>MRRLRWVVLLIALIVVPVALLLGWVLFGGGGGQPTSMTASKVSAATLQDPALIARGDYLTVVGDCAGCHTAQGGAPFAGGRSLATPFGNIPIPNITPDPETGLGNWSFEDFWQALHAGRGRHGELLYPAFPYTSYTRMNHDDALAIFAYLHSLPPIHQAPAVPSLSFPYSVRRSLAAWRALYFSEGVFKPDPAQSPQWNRGAYLVQGPGHCNECHAARDSFGGTPQDEHLSGGQIPVQNWYAPDLSMQRNGGLQGWREQDIVDLLKTGLSARGAAFGPMADVVATSTQHLTGDDLQAIATYLASLPPRAPVAEEKPPFNAKAIVQQGEKVYAQHCAACHRKDGGGVAGIYPPLDGNSSVTEPSGINATRMVLLGGFTPLTAANPRPYSMPPFAQQLSDSEVSAVVSYIRRTWTNHAAVVRPEDVSRYRHTPMD</sequence>
<evidence type="ECO:0000256" key="6">
    <source>
        <dbReference type="PROSITE-ProRule" id="PRU00433"/>
    </source>
</evidence>
<dbReference type="Proteomes" id="UP001596114">
    <property type="component" value="Unassembled WGS sequence"/>
</dbReference>
<keyword evidence="9" id="KW-1185">Reference proteome</keyword>
<feature type="domain" description="Cytochrome c" evidence="7">
    <location>
        <begin position="322"/>
        <end position="412"/>
    </location>
</feature>
<evidence type="ECO:0000256" key="2">
    <source>
        <dbReference type="ARBA" id="ARBA00022617"/>
    </source>
</evidence>
<reference evidence="9" key="1">
    <citation type="journal article" date="2019" name="Int. J. Syst. Evol. Microbiol.">
        <title>The Global Catalogue of Microorganisms (GCM) 10K type strain sequencing project: providing services to taxonomists for standard genome sequencing and annotation.</title>
        <authorList>
            <consortium name="The Broad Institute Genomics Platform"/>
            <consortium name="The Broad Institute Genome Sequencing Center for Infectious Disease"/>
            <person name="Wu L."/>
            <person name="Ma J."/>
        </authorList>
    </citation>
    <scope>NUCLEOTIDE SEQUENCE [LARGE SCALE GENOMIC DNA]</scope>
    <source>
        <strain evidence="9">CGMCC 1.16619</strain>
    </source>
</reference>
<evidence type="ECO:0000256" key="3">
    <source>
        <dbReference type="ARBA" id="ARBA00022723"/>
    </source>
</evidence>
<keyword evidence="3 6" id="KW-0479">Metal-binding</keyword>
<dbReference type="InterPro" id="IPR051459">
    <property type="entry name" value="Cytochrome_c-type_DH"/>
</dbReference>
<organism evidence="8 9">
    <name type="scientific">Rhodanobacter ginsengisoli</name>
    <dbReference type="NCBI Taxonomy" id="418646"/>
    <lineage>
        <taxon>Bacteria</taxon>
        <taxon>Pseudomonadati</taxon>
        <taxon>Pseudomonadota</taxon>
        <taxon>Gammaproteobacteria</taxon>
        <taxon>Lysobacterales</taxon>
        <taxon>Rhodanobacteraceae</taxon>
        <taxon>Rhodanobacter</taxon>
    </lineage>
</organism>
<dbReference type="InterPro" id="IPR009056">
    <property type="entry name" value="Cyt_c-like_dom"/>
</dbReference>
<gene>
    <name evidence="8" type="ORF">ACFPPA_04125</name>
</gene>
<keyword evidence="2 6" id="KW-0349">Heme</keyword>
<dbReference type="PRINTS" id="PR00605">
    <property type="entry name" value="CYTCHROMECIC"/>
</dbReference>
<dbReference type="Pfam" id="PF00034">
    <property type="entry name" value="Cytochrom_C"/>
    <property type="match status" value="2"/>
</dbReference>
<evidence type="ECO:0000313" key="8">
    <source>
        <dbReference type="EMBL" id="MFC5524920.1"/>
    </source>
</evidence>
<feature type="domain" description="Cytochrome c" evidence="7">
    <location>
        <begin position="51"/>
        <end position="154"/>
    </location>
</feature>
<accession>A0ABW0QKQ1</accession>
<proteinExistence type="predicted"/>
<dbReference type="PANTHER" id="PTHR35008">
    <property type="entry name" value="BLL4482 PROTEIN-RELATED"/>
    <property type="match status" value="1"/>
</dbReference>